<feature type="region of interest" description="Disordered" evidence="3">
    <location>
        <begin position="478"/>
        <end position="533"/>
    </location>
</feature>
<evidence type="ECO:0000256" key="2">
    <source>
        <dbReference type="SAM" id="Coils"/>
    </source>
</evidence>
<protein>
    <recommendedName>
        <fullName evidence="8">Rootletin</fullName>
    </recommendedName>
</protein>
<name>A0ABN9FXS8_9NEOB</name>
<dbReference type="Gene3D" id="1.10.287.1490">
    <property type="match status" value="1"/>
</dbReference>
<dbReference type="PANTHER" id="PTHR23159">
    <property type="entry name" value="CENTROSOMAL PROTEIN 2"/>
    <property type="match status" value="1"/>
</dbReference>
<gene>
    <name evidence="6" type="ORF">SPARVUS_LOCUS12700819</name>
</gene>
<dbReference type="Proteomes" id="UP001162483">
    <property type="component" value="Unassembled WGS sequence"/>
</dbReference>
<feature type="compositionally biased region" description="Polar residues" evidence="3">
    <location>
        <begin position="478"/>
        <end position="487"/>
    </location>
</feature>
<evidence type="ECO:0000313" key="6">
    <source>
        <dbReference type="EMBL" id="CAI9600093.1"/>
    </source>
</evidence>
<organism evidence="6 7">
    <name type="scientific">Staurois parvus</name>
    <dbReference type="NCBI Taxonomy" id="386267"/>
    <lineage>
        <taxon>Eukaryota</taxon>
        <taxon>Metazoa</taxon>
        <taxon>Chordata</taxon>
        <taxon>Craniata</taxon>
        <taxon>Vertebrata</taxon>
        <taxon>Euteleostomi</taxon>
        <taxon>Amphibia</taxon>
        <taxon>Batrachia</taxon>
        <taxon>Anura</taxon>
        <taxon>Neobatrachia</taxon>
        <taxon>Ranoidea</taxon>
        <taxon>Ranidae</taxon>
        <taxon>Staurois</taxon>
    </lineage>
</organism>
<evidence type="ECO:0000259" key="5">
    <source>
        <dbReference type="Pfam" id="PF24627"/>
    </source>
</evidence>
<sequence>MSTAEEGPDPAEDSLEAVIQKLTLRVLRVPDQRSLTVRGDTIDPAPSSLPLRIRQIVTENLSPPPEPGDTADMSSLLSVQEENRILQQELSRVEDLLAQSRAERDELAIKYNAISERLEQTLRLDSGERERDSLETRSLAQQNVELRRRLEEEQAAYKRKLQAYQEGQQRQAQLVQKLQAKVLQYKKRCGEVEQQLLERSTELEHERLSSRLEMTDSRLRQEEETSNELENALIRLEEEQQRSSSLTQVNAMLREQLDQANSANQALSEDLRKLTNDWTKARDELEQKESEWRREEESFNSYFSNEHSRLLSLWRQVVGFRRHFSEMKTMTERDLTLMQKELSQSCRTLHASCLNVSGSHRLAENNGVVVVERQALQLAQLDEQLKDKVRQMIQLQAAYDAEKAELGARAAELIRTIERLQSDNKEKDLQIRSLQEKEKSQMEEQAMLVGEEVESLKAEREILQETLRELTQAVLSDSDSGLQISSDRTSEFIESEGPGLSLRGLSSSLRTSSPIRRSSPHRSTSPRRSLSPAFRDSALSAVHSALQRRQLQVQELRGRLETGQETVGALRKQLSDSENERHTLEQKITQTQQDLDNTSIAKDDAERAVSRLRTNLEQLNSERAALERNIQNLQEQLETQRQEAEKLQLANSDLQRQRDLLQEEKEDACQDRNRVLREVERGHKAQEQLEVKLSAPPEGAGGGERGAAAVQPGEGSV</sequence>
<feature type="region of interest" description="Disordered" evidence="3">
    <location>
        <begin position="677"/>
        <end position="717"/>
    </location>
</feature>
<keyword evidence="7" id="KW-1185">Reference proteome</keyword>
<feature type="domain" description="Rootletin-like coiled-coil" evidence="4">
    <location>
        <begin position="158"/>
        <end position="344"/>
    </location>
</feature>
<feature type="coiled-coil region" evidence="2">
    <location>
        <begin position="76"/>
        <end position="291"/>
    </location>
</feature>
<dbReference type="SUPFAM" id="SSF57997">
    <property type="entry name" value="Tropomyosin"/>
    <property type="match status" value="1"/>
</dbReference>
<feature type="compositionally biased region" description="Low complexity" evidence="3">
    <location>
        <begin position="498"/>
        <end position="532"/>
    </location>
</feature>
<accession>A0ABN9FXS8</accession>
<dbReference type="Pfam" id="PF24627">
    <property type="entry name" value="PUMA_CC"/>
    <property type="match status" value="1"/>
</dbReference>
<evidence type="ECO:0008006" key="8">
    <source>
        <dbReference type="Google" id="ProtNLM"/>
    </source>
</evidence>
<keyword evidence="1 2" id="KW-0175">Coiled coil</keyword>
<proteinExistence type="predicted"/>
<dbReference type="EMBL" id="CATNWA010017388">
    <property type="protein sequence ID" value="CAI9600093.1"/>
    <property type="molecule type" value="Genomic_DNA"/>
</dbReference>
<evidence type="ECO:0000313" key="7">
    <source>
        <dbReference type="Proteomes" id="UP001162483"/>
    </source>
</evidence>
<comment type="caution">
    <text evidence="6">The sequence shown here is derived from an EMBL/GenBank/DDBJ whole genome shotgun (WGS) entry which is preliminary data.</text>
</comment>
<dbReference type="Pfam" id="PF15035">
    <property type="entry name" value="Rootletin"/>
    <property type="match status" value="1"/>
</dbReference>
<feature type="domain" description="PUMA/OVT1 coiled-coil region" evidence="5">
    <location>
        <begin position="552"/>
        <end position="624"/>
    </location>
</feature>
<reference evidence="6" key="1">
    <citation type="submission" date="2023-05" db="EMBL/GenBank/DDBJ databases">
        <authorList>
            <person name="Stuckert A."/>
        </authorList>
    </citation>
    <scope>NUCLEOTIDE SEQUENCE</scope>
</reference>
<dbReference type="InterPro" id="IPR057531">
    <property type="entry name" value="PUMA/OVT1_CC"/>
</dbReference>
<dbReference type="PANTHER" id="PTHR23159:SF59">
    <property type="entry name" value="ROOTLETIN"/>
    <property type="match status" value="1"/>
</dbReference>
<feature type="compositionally biased region" description="Basic and acidic residues" evidence="3">
    <location>
        <begin position="677"/>
        <end position="690"/>
    </location>
</feature>
<dbReference type="InterPro" id="IPR055167">
    <property type="entry name" value="Rootletin-like_CC"/>
</dbReference>
<evidence type="ECO:0000256" key="3">
    <source>
        <dbReference type="SAM" id="MobiDB-lite"/>
    </source>
</evidence>
<evidence type="ECO:0000259" key="4">
    <source>
        <dbReference type="Pfam" id="PF15035"/>
    </source>
</evidence>
<evidence type="ECO:0000256" key="1">
    <source>
        <dbReference type="ARBA" id="ARBA00023054"/>
    </source>
</evidence>
<feature type="coiled-coil region" evidence="2">
    <location>
        <begin position="371"/>
        <end position="473"/>
    </location>
</feature>